<feature type="transmembrane region" description="Helical" evidence="1">
    <location>
        <begin position="69"/>
        <end position="92"/>
    </location>
</feature>
<evidence type="ECO:0000256" key="1">
    <source>
        <dbReference type="SAM" id="Phobius"/>
    </source>
</evidence>
<feature type="non-terminal residue" evidence="2">
    <location>
        <position position="1"/>
    </location>
</feature>
<feature type="transmembrane region" description="Helical" evidence="1">
    <location>
        <begin position="112"/>
        <end position="133"/>
    </location>
</feature>
<keyword evidence="1" id="KW-0472">Membrane</keyword>
<organism evidence="2 3">
    <name type="scientific">Aromia moschata</name>
    <dbReference type="NCBI Taxonomy" id="1265417"/>
    <lineage>
        <taxon>Eukaryota</taxon>
        <taxon>Metazoa</taxon>
        <taxon>Ecdysozoa</taxon>
        <taxon>Arthropoda</taxon>
        <taxon>Hexapoda</taxon>
        <taxon>Insecta</taxon>
        <taxon>Pterygota</taxon>
        <taxon>Neoptera</taxon>
        <taxon>Endopterygota</taxon>
        <taxon>Coleoptera</taxon>
        <taxon>Polyphaga</taxon>
        <taxon>Cucujiformia</taxon>
        <taxon>Chrysomeloidea</taxon>
        <taxon>Cerambycidae</taxon>
        <taxon>Cerambycinae</taxon>
        <taxon>Callichromatini</taxon>
        <taxon>Aromia</taxon>
    </lineage>
</organism>
<keyword evidence="1" id="KW-0812">Transmembrane</keyword>
<reference evidence="2" key="1">
    <citation type="journal article" date="2023" name="Insect Mol. Biol.">
        <title>Genome sequencing provides insights into the evolution of gene families encoding plant cell wall-degrading enzymes in longhorned beetles.</title>
        <authorList>
            <person name="Shin N.R."/>
            <person name="Okamura Y."/>
            <person name="Kirsch R."/>
            <person name="Pauchet Y."/>
        </authorList>
    </citation>
    <scope>NUCLEOTIDE SEQUENCE</scope>
    <source>
        <strain evidence="2">AMC_N1</strain>
    </source>
</reference>
<accession>A0AAV8Y7P7</accession>
<sequence length="152" mass="18426">TSRSSLEAPNLKSAIFRFFLDFGRNFQPNVLKKITELHVSVTNMLHFFEFFYSKWRSEKIIEYFNQFTLGLFTLANFYGHVCFLYFLTLFHVVPLKFNFRWWNIVINSKNHFLGSCLHLFGLNYVLSKLQFFFRIQRKNIRRKRASRDDLEV</sequence>
<evidence type="ECO:0000313" key="3">
    <source>
        <dbReference type="Proteomes" id="UP001162162"/>
    </source>
</evidence>
<keyword evidence="3" id="KW-1185">Reference proteome</keyword>
<dbReference type="AlphaFoldDB" id="A0AAV8Y7P7"/>
<evidence type="ECO:0008006" key="4">
    <source>
        <dbReference type="Google" id="ProtNLM"/>
    </source>
</evidence>
<name>A0AAV8Y7P7_9CUCU</name>
<protein>
    <recommendedName>
        <fullName evidence="4">Maturase K</fullName>
    </recommendedName>
</protein>
<evidence type="ECO:0000313" key="2">
    <source>
        <dbReference type="EMBL" id="KAJ8946964.1"/>
    </source>
</evidence>
<dbReference type="Proteomes" id="UP001162162">
    <property type="component" value="Unassembled WGS sequence"/>
</dbReference>
<dbReference type="EMBL" id="JAPWTK010000172">
    <property type="protein sequence ID" value="KAJ8946964.1"/>
    <property type="molecule type" value="Genomic_DNA"/>
</dbReference>
<proteinExistence type="predicted"/>
<gene>
    <name evidence="2" type="ORF">NQ318_015902</name>
</gene>
<keyword evidence="1" id="KW-1133">Transmembrane helix</keyword>
<comment type="caution">
    <text evidence="2">The sequence shown here is derived from an EMBL/GenBank/DDBJ whole genome shotgun (WGS) entry which is preliminary data.</text>
</comment>